<keyword evidence="11 12" id="KW-0998">Cell outer membrane</keyword>
<evidence type="ECO:0000256" key="14">
    <source>
        <dbReference type="RuleBase" id="RU003357"/>
    </source>
</evidence>
<reference evidence="18 19" key="1">
    <citation type="submission" date="2019-07" db="EMBL/GenBank/DDBJ databases">
        <title>Whole genome shotgun sequence of Novosphingobium sediminis NBRC 106119.</title>
        <authorList>
            <person name="Hosoyama A."/>
            <person name="Uohara A."/>
            <person name="Ohji S."/>
            <person name="Ichikawa N."/>
        </authorList>
    </citation>
    <scope>NUCLEOTIDE SEQUENCE [LARGE SCALE GENOMIC DNA]</scope>
    <source>
        <strain evidence="18 19">NBRC 106119</strain>
    </source>
</reference>
<dbReference type="PROSITE" id="PS52016">
    <property type="entry name" value="TONB_DEPENDENT_REC_3"/>
    <property type="match status" value="1"/>
</dbReference>
<evidence type="ECO:0000313" key="19">
    <source>
        <dbReference type="Proteomes" id="UP000321464"/>
    </source>
</evidence>
<feature type="short sequence motif" description="TonB C-terminal box" evidence="13">
    <location>
        <begin position="806"/>
        <end position="823"/>
    </location>
</feature>
<accession>A0A512AP87</accession>
<evidence type="ECO:0000256" key="12">
    <source>
        <dbReference type="PROSITE-ProRule" id="PRU01360"/>
    </source>
</evidence>
<keyword evidence="7" id="KW-0408">Iron</keyword>
<keyword evidence="18" id="KW-0675">Receptor</keyword>
<comment type="subcellular location">
    <subcellularLocation>
        <location evidence="1 12">Cell outer membrane</location>
        <topology evidence="1 12">Multi-pass membrane protein</topology>
    </subcellularLocation>
</comment>
<evidence type="ECO:0000256" key="6">
    <source>
        <dbReference type="ARBA" id="ARBA00022729"/>
    </source>
</evidence>
<keyword evidence="9 14" id="KW-0798">TonB box</keyword>
<protein>
    <submittedName>
        <fullName evidence="18">TonB-dependent receptor</fullName>
    </submittedName>
</protein>
<dbReference type="InterPro" id="IPR010917">
    <property type="entry name" value="TonB_rcpt_CS"/>
</dbReference>
<evidence type="ECO:0000256" key="5">
    <source>
        <dbReference type="ARBA" id="ARBA00022692"/>
    </source>
</evidence>
<keyword evidence="19" id="KW-1185">Reference proteome</keyword>
<dbReference type="OrthoDB" id="7223550at2"/>
<organism evidence="18 19">
    <name type="scientific">Novosphingobium sediminis</name>
    <dbReference type="NCBI Taxonomy" id="707214"/>
    <lineage>
        <taxon>Bacteria</taxon>
        <taxon>Pseudomonadati</taxon>
        <taxon>Pseudomonadota</taxon>
        <taxon>Alphaproteobacteria</taxon>
        <taxon>Sphingomonadales</taxon>
        <taxon>Sphingomonadaceae</taxon>
        <taxon>Novosphingobium</taxon>
    </lineage>
</organism>
<evidence type="ECO:0000256" key="1">
    <source>
        <dbReference type="ARBA" id="ARBA00004571"/>
    </source>
</evidence>
<dbReference type="GO" id="GO:0006826">
    <property type="term" value="P:iron ion transport"/>
    <property type="evidence" value="ECO:0007669"/>
    <property type="project" value="UniProtKB-KW"/>
</dbReference>
<dbReference type="AlphaFoldDB" id="A0A512AP87"/>
<feature type="domain" description="TonB-dependent receptor plug" evidence="17">
    <location>
        <begin position="63"/>
        <end position="168"/>
    </location>
</feature>
<dbReference type="InterPro" id="IPR000531">
    <property type="entry name" value="Beta-barrel_TonB"/>
</dbReference>
<keyword evidence="10 12" id="KW-0472">Membrane</keyword>
<dbReference type="PANTHER" id="PTHR32552:SF81">
    <property type="entry name" value="TONB-DEPENDENT OUTER MEMBRANE RECEPTOR"/>
    <property type="match status" value="1"/>
</dbReference>
<dbReference type="Pfam" id="PF00593">
    <property type="entry name" value="TonB_dep_Rec_b-barrel"/>
    <property type="match status" value="1"/>
</dbReference>
<evidence type="ECO:0000256" key="11">
    <source>
        <dbReference type="ARBA" id="ARBA00023237"/>
    </source>
</evidence>
<evidence type="ECO:0000256" key="10">
    <source>
        <dbReference type="ARBA" id="ARBA00023136"/>
    </source>
</evidence>
<keyword evidence="3 12" id="KW-1134">Transmembrane beta strand</keyword>
<dbReference type="Gene3D" id="2.40.170.20">
    <property type="entry name" value="TonB-dependent receptor, beta-barrel domain"/>
    <property type="match status" value="1"/>
</dbReference>
<evidence type="ECO:0000256" key="13">
    <source>
        <dbReference type="PROSITE-ProRule" id="PRU10144"/>
    </source>
</evidence>
<dbReference type="SUPFAM" id="SSF56935">
    <property type="entry name" value="Porins"/>
    <property type="match status" value="1"/>
</dbReference>
<dbReference type="GO" id="GO:0009279">
    <property type="term" value="C:cell outer membrane"/>
    <property type="evidence" value="ECO:0007669"/>
    <property type="project" value="UniProtKB-SubCell"/>
</dbReference>
<dbReference type="PANTHER" id="PTHR32552">
    <property type="entry name" value="FERRICHROME IRON RECEPTOR-RELATED"/>
    <property type="match status" value="1"/>
</dbReference>
<evidence type="ECO:0000256" key="3">
    <source>
        <dbReference type="ARBA" id="ARBA00022452"/>
    </source>
</evidence>
<evidence type="ECO:0000259" key="17">
    <source>
        <dbReference type="Pfam" id="PF07715"/>
    </source>
</evidence>
<keyword evidence="8" id="KW-0406">Ion transport</keyword>
<sequence>MNKTILLAGAAFTTICATPAWAEATAAPTPQPEADSAASAETADTTSGLQEIIVTAQARGQSLRTVPVSVSVVDSKAVQSKGLNRIDDIQYFVPNLKLTEVGITTSIFIRGIGSGENQGFEQSVGLYIDGVYYGRAKEVQAPFIDLDRIEVLRGPQSILFGKNSVAGALSITTARPTSTLKAGLSTSYEFNARDFTTEGHISGPLSDRIRVRGALRYRSSQGFDRNLATGRRNPALEEIGGRGTAEIDVTDTLTATAKVEISQFNRKGRTGETFVSDPIATGPFKGLTYGQILFNVFGQPDNVLDEKFDGRRAAIGETSRNRLETYSLGLDWKLGDYTLKSLSAFTRLKYYDNCDCDFTGANIFTAGFDERFDQTSQEIRLISPEYDKFDFILGAYYGHSDQQYADQIVVPNGSLLIGAINAQAPGFGNLIADTQAARTAHIVGDVYSAFAQTNIHVLPSVTVQLGGRYTYDRKRADRSLAILDINGADLSAAQFAAPLVYANLFGITSQNLANLGPVGAFFIGKLGQLPISGKFSTSRFSPDVKVRWEFAPRQMVYATWQRGYKSGGFDFRSNNKSISATLADSFQFRDEQATNYEVGGKFSLGRNVQLNVAAFLTKYKDLQVAIFDGILGYNVGNAAAAKVKGIEFDARWAVTPRLSISAAGAFTDFKFTNYPNGQCYFGQTPTTDLNGDGVADLCSYNGKPAQLVSKFEGTATVDYTMPVFTGYKLNAAADVSYKGRYDASPLYDPKAVQNAYAMVNLRLALSPDSENWQLALFAKNVTNKRPLTYGGAVPLAAGLFGSNSLTGIFAQGRQISVQARMKF</sequence>
<evidence type="ECO:0000256" key="2">
    <source>
        <dbReference type="ARBA" id="ARBA00022448"/>
    </source>
</evidence>
<comment type="caution">
    <text evidence="18">The sequence shown here is derived from an EMBL/GenBank/DDBJ whole genome shotgun (WGS) entry which is preliminary data.</text>
</comment>
<keyword evidence="5 12" id="KW-0812">Transmembrane</keyword>
<feature type="domain" description="TonB-dependent receptor-like beta-barrel" evidence="16">
    <location>
        <begin position="284"/>
        <end position="781"/>
    </location>
</feature>
<dbReference type="Proteomes" id="UP000321464">
    <property type="component" value="Unassembled WGS sequence"/>
</dbReference>
<dbReference type="RefSeq" id="WP_147160837.1">
    <property type="nucleotide sequence ID" value="NZ_BJYR01000023.1"/>
</dbReference>
<evidence type="ECO:0000259" key="16">
    <source>
        <dbReference type="Pfam" id="PF00593"/>
    </source>
</evidence>
<evidence type="ECO:0000256" key="4">
    <source>
        <dbReference type="ARBA" id="ARBA00022496"/>
    </source>
</evidence>
<dbReference type="Pfam" id="PF07715">
    <property type="entry name" value="Plug"/>
    <property type="match status" value="1"/>
</dbReference>
<gene>
    <name evidence="18" type="ORF">NSE01_33540</name>
</gene>
<comment type="similarity">
    <text evidence="12 14">Belongs to the TonB-dependent receptor family.</text>
</comment>
<name>A0A512AP87_9SPHN</name>
<evidence type="ECO:0000256" key="9">
    <source>
        <dbReference type="ARBA" id="ARBA00023077"/>
    </source>
</evidence>
<evidence type="ECO:0000313" key="18">
    <source>
        <dbReference type="EMBL" id="GEO01522.1"/>
    </source>
</evidence>
<dbReference type="EMBL" id="BJYR01000023">
    <property type="protein sequence ID" value="GEO01522.1"/>
    <property type="molecule type" value="Genomic_DNA"/>
</dbReference>
<evidence type="ECO:0000256" key="7">
    <source>
        <dbReference type="ARBA" id="ARBA00023004"/>
    </source>
</evidence>
<dbReference type="InterPro" id="IPR012910">
    <property type="entry name" value="Plug_dom"/>
</dbReference>
<proteinExistence type="inferred from homology"/>
<evidence type="ECO:0000256" key="8">
    <source>
        <dbReference type="ARBA" id="ARBA00023065"/>
    </source>
</evidence>
<keyword evidence="2 12" id="KW-0813">Transport</keyword>
<keyword evidence="4" id="KW-0410">Iron transport</keyword>
<feature type="chain" id="PRO_5022040356" evidence="15">
    <location>
        <begin position="23"/>
        <end position="823"/>
    </location>
</feature>
<dbReference type="PROSITE" id="PS01156">
    <property type="entry name" value="TONB_DEPENDENT_REC_2"/>
    <property type="match status" value="1"/>
</dbReference>
<feature type="signal peptide" evidence="15">
    <location>
        <begin position="1"/>
        <end position="22"/>
    </location>
</feature>
<dbReference type="InterPro" id="IPR039426">
    <property type="entry name" value="TonB-dep_rcpt-like"/>
</dbReference>
<keyword evidence="6 15" id="KW-0732">Signal</keyword>
<dbReference type="InterPro" id="IPR036942">
    <property type="entry name" value="Beta-barrel_TonB_sf"/>
</dbReference>
<evidence type="ECO:0000256" key="15">
    <source>
        <dbReference type="SAM" id="SignalP"/>
    </source>
</evidence>